<proteinExistence type="predicted"/>
<evidence type="ECO:0000256" key="5">
    <source>
        <dbReference type="SAM" id="Phobius"/>
    </source>
</evidence>
<evidence type="ECO:0000256" key="2">
    <source>
        <dbReference type="ARBA" id="ARBA00022692"/>
    </source>
</evidence>
<feature type="domain" description="SLC26A/SulP transporter" evidence="6">
    <location>
        <begin position="16"/>
        <end position="148"/>
    </location>
</feature>
<feature type="transmembrane region" description="Helical" evidence="5">
    <location>
        <begin position="257"/>
        <end position="279"/>
    </location>
</feature>
<comment type="caution">
    <text evidence="7">The sequence shown here is derived from an EMBL/GenBank/DDBJ whole genome shotgun (WGS) entry which is preliminary data.</text>
</comment>
<evidence type="ECO:0000256" key="3">
    <source>
        <dbReference type="ARBA" id="ARBA00022989"/>
    </source>
</evidence>
<dbReference type="GO" id="GO:0016020">
    <property type="term" value="C:membrane"/>
    <property type="evidence" value="ECO:0007669"/>
    <property type="project" value="UniProtKB-SubCell"/>
</dbReference>
<organism evidence="7 8">
    <name type="scientific">Staphylococcus haemolyticus</name>
    <dbReference type="NCBI Taxonomy" id="1283"/>
    <lineage>
        <taxon>Bacteria</taxon>
        <taxon>Bacillati</taxon>
        <taxon>Bacillota</taxon>
        <taxon>Bacilli</taxon>
        <taxon>Bacillales</taxon>
        <taxon>Staphylococcaceae</taxon>
        <taxon>Staphylococcus</taxon>
    </lineage>
</organism>
<feature type="transmembrane region" description="Helical" evidence="5">
    <location>
        <begin position="300"/>
        <end position="330"/>
    </location>
</feature>
<feature type="transmembrane region" description="Helical" evidence="5">
    <location>
        <begin position="350"/>
        <end position="379"/>
    </location>
</feature>
<keyword evidence="2 5" id="KW-0812">Transmembrane</keyword>
<dbReference type="PANTHER" id="PTHR43310:SF1">
    <property type="entry name" value="SULFATE TRANSPORTER YBAR-RELATED"/>
    <property type="match status" value="1"/>
</dbReference>
<protein>
    <submittedName>
        <fullName evidence="7">SulP family inorganic anion transporter</fullName>
    </submittedName>
</protein>
<evidence type="ECO:0000313" key="7">
    <source>
        <dbReference type="EMBL" id="PNN21832.1"/>
    </source>
</evidence>
<gene>
    <name evidence="7" type="ORF">AL503_006650</name>
</gene>
<feature type="transmembrane region" description="Helical" evidence="5">
    <location>
        <begin position="20"/>
        <end position="39"/>
    </location>
</feature>
<dbReference type="AlphaFoldDB" id="A0A2K0A9Z0"/>
<keyword evidence="4 5" id="KW-0472">Membrane</keyword>
<dbReference type="Proteomes" id="UP000053523">
    <property type="component" value="Unassembled WGS sequence"/>
</dbReference>
<name>A0A2K0A9Z0_STAHA</name>
<feature type="transmembrane region" description="Helical" evidence="5">
    <location>
        <begin position="167"/>
        <end position="185"/>
    </location>
</feature>
<keyword evidence="3 5" id="KW-1133">Transmembrane helix</keyword>
<feature type="transmembrane region" description="Helical" evidence="5">
    <location>
        <begin position="214"/>
        <end position="237"/>
    </location>
</feature>
<dbReference type="InterPro" id="IPR052706">
    <property type="entry name" value="Membrane-Transporter-like"/>
</dbReference>
<feature type="transmembrane region" description="Helical" evidence="5">
    <location>
        <begin position="87"/>
        <end position="106"/>
    </location>
</feature>
<evidence type="ECO:0000259" key="6">
    <source>
        <dbReference type="Pfam" id="PF00916"/>
    </source>
</evidence>
<evidence type="ECO:0000256" key="1">
    <source>
        <dbReference type="ARBA" id="ARBA00004141"/>
    </source>
</evidence>
<comment type="subcellular location">
    <subcellularLocation>
        <location evidence="1">Membrane</location>
        <topology evidence="1">Multi-pass membrane protein</topology>
    </subcellularLocation>
</comment>
<evidence type="ECO:0000256" key="4">
    <source>
        <dbReference type="ARBA" id="ARBA00023136"/>
    </source>
</evidence>
<sequence>MKRLSYKQQWLGDISQNIMAGILMGLALLPVAIAFSFIVHISPTIGLMSCGLMMLFISFLGERISMVSGPSSGISIVDAPLVEQYNIHYLIMATLIMGIILIIFGVCHIDKILNHIPDTVVIGFMNALGILLLTTQIKYIFGITTATYLVAIATFLIIYLSSTFIRFMPAPLIAIIVVTLASYFLKPNVQLVHDLAEIRLTFPKISVYTELLNIHALSIITLYALTMSIICVVQTNLTNEMMDVITQSHSNKDREVIGQGLANLFVGLLGGYGSSALVGQSKFNFKMGATTRLATFVTGLFLLSCVVILGPIVGFIPMAVLASVLITISMNTFDRRTFKHLKEAPIKHSIVIFITIILMLMSHNLAIGVVIGTLIYYVVHFIFTKKGRASL</sequence>
<feature type="transmembrane region" description="Helical" evidence="5">
    <location>
        <begin position="45"/>
        <end position="66"/>
    </location>
</feature>
<reference evidence="7 8" key="1">
    <citation type="submission" date="2017-12" db="EMBL/GenBank/DDBJ databases">
        <title>FDA dAtabase for Regulatory Grade micrObial Sequences (FDA-ARGOS): Supporting development and validation of Infectious Disease Dx tests.</title>
        <authorList>
            <person name="Hoffmann M."/>
            <person name="Allard M."/>
            <person name="Evans P."/>
            <person name="Brown E."/>
            <person name="Tallon L."/>
            <person name="Sadzewicz L."/>
            <person name="Sengamalay N."/>
            <person name="Ott S."/>
            <person name="Godinez A."/>
            <person name="Nagaraj S."/>
            <person name="Vavikolanu K."/>
            <person name="Aluvathingal J."/>
            <person name="Nadendla S."/>
            <person name="Sichtig H."/>
        </authorList>
    </citation>
    <scope>NUCLEOTIDE SEQUENCE [LARGE SCALE GENOMIC DNA]</scope>
    <source>
        <strain evidence="7 8">FDAARGOS_148</strain>
    </source>
</reference>
<dbReference type="EMBL" id="LORN02000015">
    <property type="protein sequence ID" value="PNN21832.1"/>
    <property type="molecule type" value="Genomic_DNA"/>
</dbReference>
<dbReference type="InterPro" id="IPR011547">
    <property type="entry name" value="SLC26A/SulP_dom"/>
</dbReference>
<evidence type="ECO:0000313" key="8">
    <source>
        <dbReference type="Proteomes" id="UP000053523"/>
    </source>
</evidence>
<feature type="domain" description="SLC26A/SulP transporter" evidence="6">
    <location>
        <begin position="150"/>
        <end position="354"/>
    </location>
</feature>
<dbReference type="PANTHER" id="PTHR43310">
    <property type="entry name" value="SULFATE TRANSPORTER YBAR-RELATED"/>
    <property type="match status" value="1"/>
</dbReference>
<feature type="transmembrane region" description="Helical" evidence="5">
    <location>
        <begin position="140"/>
        <end position="161"/>
    </location>
</feature>
<dbReference type="Pfam" id="PF00916">
    <property type="entry name" value="Sulfate_transp"/>
    <property type="match status" value="2"/>
</dbReference>
<feature type="transmembrane region" description="Helical" evidence="5">
    <location>
        <begin position="112"/>
        <end position="133"/>
    </location>
</feature>
<accession>A0A2K0A9Z0</accession>